<dbReference type="GeneID" id="20240968"/>
<feature type="compositionally biased region" description="Basic and acidic residues" evidence="1">
    <location>
        <begin position="1"/>
        <end position="17"/>
    </location>
</feature>
<dbReference type="KEGG" id="lgi:LOTGIDRAFT_168790"/>
<feature type="compositionally biased region" description="Basic and acidic residues" evidence="1">
    <location>
        <begin position="963"/>
        <end position="977"/>
    </location>
</feature>
<feature type="compositionally biased region" description="Polar residues" evidence="1">
    <location>
        <begin position="105"/>
        <end position="114"/>
    </location>
</feature>
<feature type="compositionally biased region" description="Basic and acidic residues" evidence="1">
    <location>
        <begin position="194"/>
        <end position="215"/>
    </location>
</feature>
<feature type="compositionally biased region" description="Basic and acidic residues" evidence="1">
    <location>
        <begin position="153"/>
        <end position="162"/>
    </location>
</feature>
<dbReference type="OrthoDB" id="427030at2759"/>
<feature type="compositionally biased region" description="Polar residues" evidence="1">
    <location>
        <begin position="220"/>
        <end position="235"/>
    </location>
</feature>
<evidence type="ECO:0000313" key="3">
    <source>
        <dbReference type="Proteomes" id="UP000030746"/>
    </source>
</evidence>
<name>V3ZTX3_LOTGI</name>
<feature type="compositionally biased region" description="Polar residues" evidence="1">
    <location>
        <begin position="575"/>
        <end position="589"/>
    </location>
</feature>
<proteinExistence type="predicted"/>
<dbReference type="AlphaFoldDB" id="V3ZTX3"/>
<dbReference type="Proteomes" id="UP000030746">
    <property type="component" value="Unassembled WGS sequence"/>
</dbReference>
<gene>
    <name evidence="2" type="ORF">LOTGIDRAFT_168790</name>
</gene>
<feature type="compositionally biased region" description="Polar residues" evidence="1">
    <location>
        <begin position="652"/>
        <end position="668"/>
    </location>
</feature>
<feature type="compositionally biased region" description="Polar residues" evidence="1">
    <location>
        <begin position="812"/>
        <end position="822"/>
    </location>
</feature>
<feature type="compositionally biased region" description="Polar residues" evidence="1">
    <location>
        <begin position="760"/>
        <end position="773"/>
    </location>
</feature>
<feature type="compositionally biased region" description="Low complexity" evidence="1">
    <location>
        <begin position="927"/>
        <end position="943"/>
    </location>
</feature>
<feature type="compositionally biased region" description="Basic and acidic residues" evidence="1">
    <location>
        <begin position="119"/>
        <end position="145"/>
    </location>
</feature>
<feature type="compositionally biased region" description="Basic and acidic residues" evidence="1">
    <location>
        <begin position="669"/>
        <end position="679"/>
    </location>
</feature>
<feature type="region of interest" description="Disordered" evidence="1">
    <location>
        <begin position="963"/>
        <end position="993"/>
    </location>
</feature>
<feature type="region of interest" description="Disordered" evidence="1">
    <location>
        <begin position="313"/>
        <end position="400"/>
    </location>
</feature>
<protein>
    <submittedName>
        <fullName evidence="2">Uncharacterized protein</fullName>
    </submittedName>
</protein>
<dbReference type="RefSeq" id="XP_009064955.1">
    <property type="nucleotide sequence ID" value="XM_009066707.1"/>
</dbReference>
<evidence type="ECO:0000256" key="1">
    <source>
        <dbReference type="SAM" id="MobiDB-lite"/>
    </source>
</evidence>
<keyword evidence="3" id="KW-1185">Reference proteome</keyword>
<organism evidence="2 3">
    <name type="scientific">Lottia gigantea</name>
    <name type="common">Giant owl limpet</name>
    <dbReference type="NCBI Taxonomy" id="225164"/>
    <lineage>
        <taxon>Eukaryota</taxon>
        <taxon>Metazoa</taxon>
        <taxon>Spiralia</taxon>
        <taxon>Lophotrochozoa</taxon>
        <taxon>Mollusca</taxon>
        <taxon>Gastropoda</taxon>
        <taxon>Patellogastropoda</taxon>
        <taxon>Lottioidea</taxon>
        <taxon>Lottiidae</taxon>
        <taxon>Lottia</taxon>
    </lineage>
</organism>
<feature type="compositionally biased region" description="Polar residues" evidence="1">
    <location>
        <begin position="783"/>
        <end position="800"/>
    </location>
</feature>
<feature type="compositionally biased region" description="Basic and acidic residues" evidence="1">
    <location>
        <begin position="457"/>
        <end position="468"/>
    </location>
</feature>
<sequence length="1092" mass="122393">MRAEEKHSSHIDNKESQEMDPADPLNMNSEEKAIENSNLTNEGDEELPETASKDQLEEKLSPDIEADESPKEDVDLTMVFEDLSKKETDLKMIPGVRTEVEGEDTGSQPTPKSCDTSEDEIKQETADKDQELPQKEDSSSKRLDTQADTVSSDSKELPKNSEECIGNISVTTQDSKVEELPPSKEDQAGNDSKGIPEEVRIGRDSNDEEKAKASKDPLNPESQRTSDYTDPNVQAKNGDLNDHQSKSITESKNFDVKEIESGSRESLTDTKKVVKPRQSISVTDTRFVRSVAHSIKLLNSNKSALLKIVDYSESDSEIDSEAMDSRQMVFDSNADQQSTDPVIEASTDEPSSGSTVTSSNDAVADPTSSKSVDEYVEEDAPKEESKTVTESEKKPREAHFKSGELLTSIASKDFSSKDLPMSVADNLSKMPKIGSTVITKSGNKHKILDVKITQPEKPTEEEIPEAGKRSGLIQSLREQITVEPFKWDEEDEDSQKKEKNERSRQAVRNQSGNVTPFTWDVSESEQSSGGESPTKQAQAVREDADSKKEISTTNLTKETEKKALEVTALKDIRRPQNSYKLDHQQNSSKIESKDPKPQNSALKDGHIKRSGSISKIDTKDPKEEFHAKAGRIDIIQLKGQTRNKEDPVPKPTANSFKTDSKQQHNNSLTEDHSRKDSVKTKSSTTELKRKKSVDADDCSKQKSSESSTRPVSSASSAPNKSSEPAQSSSSTNSLSKSLESTQSTRQSSSVNSQSKPSDSIQSTRHSSSVNTPGRSVRGKEPSKSNFNDDTGKCSTRSSTKPFVRTSERQRLRQLSPNKFTRYSPSKSLSPLKKSLNHLRYRDKNGKNIRKSPIRISHHLEKNSRRNSEKSEEDRNPKSATNNDKPNKDLFLVSSSHRDSDKHTRTLKRENSDYDLHNNEKKLKSAVETSSTSSETSNSDNPSPVRRSKRRLERLHRKLCCDEDHEGDKKRKLDDATNCRHGPTSTCSSCVGKKVDTPLPAVVRRSSNYRRHSYHHNNIQEIKKVKHSSTPPTRNVTMVRVECDSPIKDPRGHQRSLSDRDRKQSDQDNKWKFRPRNKNKKYPYTYTRAREKE</sequence>
<feature type="compositionally biased region" description="Basic and acidic residues" evidence="1">
    <location>
        <begin position="857"/>
        <end position="876"/>
    </location>
</feature>
<feature type="compositionally biased region" description="Basic and acidic residues" evidence="1">
    <location>
        <begin position="51"/>
        <end position="74"/>
    </location>
</feature>
<dbReference type="HOGENOM" id="CLU_284458_0_0_1"/>
<dbReference type="OMA" id="NDFDHRV"/>
<feature type="compositionally biased region" description="Polar residues" evidence="1">
    <location>
        <begin position="506"/>
        <end position="516"/>
    </location>
</feature>
<evidence type="ECO:0000313" key="2">
    <source>
        <dbReference type="EMBL" id="ESO84346.1"/>
    </source>
</evidence>
<feature type="compositionally biased region" description="Low complexity" evidence="1">
    <location>
        <begin position="823"/>
        <end position="833"/>
    </location>
</feature>
<feature type="compositionally biased region" description="Low complexity" evidence="1">
    <location>
        <begin position="704"/>
        <end position="759"/>
    </location>
</feature>
<feature type="compositionally biased region" description="Basic and acidic residues" evidence="1">
    <location>
        <begin position="1043"/>
        <end position="1070"/>
    </location>
</feature>
<feature type="compositionally biased region" description="Basic and acidic residues" evidence="1">
    <location>
        <begin position="252"/>
        <end position="272"/>
    </location>
</feature>
<feature type="compositionally biased region" description="Basic and acidic residues" evidence="1">
    <location>
        <begin position="692"/>
        <end position="703"/>
    </location>
</feature>
<feature type="compositionally biased region" description="Basic and acidic residues" evidence="1">
    <location>
        <begin position="895"/>
        <end position="924"/>
    </location>
</feature>
<feature type="region of interest" description="Disordered" evidence="1">
    <location>
        <begin position="1043"/>
        <end position="1092"/>
    </location>
</feature>
<feature type="region of interest" description="Disordered" evidence="1">
    <location>
        <begin position="1"/>
        <end position="280"/>
    </location>
</feature>
<dbReference type="EMBL" id="KB203534">
    <property type="protein sequence ID" value="ESO84346.1"/>
    <property type="molecule type" value="Genomic_DNA"/>
</dbReference>
<feature type="compositionally biased region" description="Basic and acidic residues" evidence="1">
    <location>
        <begin position="175"/>
        <end position="187"/>
    </location>
</feature>
<accession>V3ZTX3</accession>
<feature type="region of interest" description="Disordered" evidence="1">
    <location>
        <begin position="451"/>
        <end position="950"/>
    </location>
</feature>
<feature type="compositionally biased region" description="Basic residues" evidence="1">
    <location>
        <begin position="846"/>
        <end position="856"/>
    </location>
</feature>
<feature type="compositionally biased region" description="Basic and acidic residues" evidence="1">
    <location>
        <begin position="616"/>
        <end position="631"/>
    </location>
</feature>
<dbReference type="CTD" id="20240968"/>
<feature type="compositionally biased region" description="Acidic residues" evidence="1">
    <location>
        <begin position="313"/>
        <end position="322"/>
    </location>
</feature>
<feature type="compositionally biased region" description="Polar residues" evidence="1">
    <location>
        <begin position="348"/>
        <end position="370"/>
    </location>
</feature>
<feature type="compositionally biased region" description="Basic and acidic residues" evidence="1">
    <location>
        <begin position="557"/>
        <end position="574"/>
    </location>
</feature>
<feature type="compositionally biased region" description="Basic residues" evidence="1">
    <location>
        <begin position="1071"/>
        <end position="1080"/>
    </location>
</feature>
<reference evidence="2 3" key="1">
    <citation type="journal article" date="2013" name="Nature">
        <title>Insights into bilaterian evolution from three spiralian genomes.</title>
        <authorList>
            <person name="Simakov O."/>
            <person name="Marletaz F."/>
            <person name="Cho S.J."/>
            <person name="Edsinger-Gonzales E."/>
            <person name="Havlak P."/>
            <person name="Hellsten U."/>
            <person name="Kuo D.H."/>
            <person name="Larsson T."/>
            <person name="Lv J."/>
            <person name="Arendt D."/>
            <person name="Savage R."/>
            <person name="Osoegawa K."/>
            <person name="de Jong P."/>
            <person name="Grimwood J."/>
            <person name="Chapman J.A."/>
            <person name="Shapiro H."/>
            <person name="Aerts A."/>
            <person name="Otillar R.P."/>
            <person name="Terry A.Y."/>
            <person name="Boore J.L."/>
            <person name="Grigoriev I.V."/>
            <person name="Lindberg D.R."/>
            <person name="Seaver E.C."/>
            <person name="Weisblat D.A."/>
            <person name="Putnam N.H."/>
            <person name="Rokhsar D.S."/>
        </authorList>
    </citation>
    <scope>NUCLEOTIDE SEQUENCE [LARGE SCALE GENOMIC DNA]</scope>
</reference>
<feature type="compositionally biased region" description="Basic and acidic residues" evidence="1">
    <location>
        <begin position="382"/>
        <end position="400"/>
    </location>
</feature>
<feature type="compositionally biased region" description="Basic and acidic residues" evidence="1">
    <location>
        <begin position="540"/>
        <end position="550"/>
    </location>
</feature>
<feature type="compositionally biased region" description="Basic and acidic residues" evidence="1">
    <location>
        <begin position="494"/>
        <end position="504"/>
    </location>
</feature>